<proteinExistence type="predicted"/>
<dbReference type="Gene3D" id="3.40.640.10">
    <property type="entry name" value="Type I PLP-dependent aspartate aminotransferase-like (Major domain)"/>
    <property type="match status" value="1"/>
</dbReference>
<evidence type="ECO:0000256" key="1">
    <source>
        <dbReference type="ARBA" id="ARBA00022898"/>
    </source>
</evidence>
<dbReference type="InterPro" id="IPR015421">
    <property type="entry name" value="PyrdxlP-dep_Trfase_major"/>
</dbReference>
<accession>A0A8E0S077</accession>
<sequence length="313" mass="35484">MTERGKLLFIGVQIFNTVDRNVCLSVTVRIINSSTYFIIYSSPDGSRVSLFPESSVSSVNPVGNNSNNENKEHHRSAHRRFYTMPQKPEMDPLESITHAPVGPHRPFGCSDFAENNAAESLDLISYINENIIGRNKIFRGPFGDRQTIYCDWTASGKSLFFIEDFISSEVLPNYGNTHTTTNVTSLQTTMFRHEARDIIRNAVRGSEEDAVIFVGSGCTGAVHKLIHNLHLEQPPVSISQLFLWSTDCHRRSLRTSFKHTSVASPGTQSMPSWYGFFRNGVSRFSRINLKSKKRLFFCSLVEWISNFPFSYIH</sequence>
<keyword evidence="3" id="KW-1185">Reference proteome</keyword>
<dbReference type="EMBL" id="LUCM01002212">
    <property type="protein sequence ID" value="KAA0197706.1"/>
    <property type="molecule type" value="Genomic_DNA"/>
</dbReference>
<dbReference type="AlphaFoldDB" id="A0A8E0S077"/>
<dbReference type="Proteomes" id="UP000728185">
    <property type="component" value="Unassembled WGS sequence"/>
</dbReference>
<evidence type="ECO:0000313" key="3">
    <source>
        <dbReference type="Proteomes" id="UP000728185"/>
    </source>
</evidence>
<dbReference type="PANTHER" id="PTHR43586">
    <property type="entry name" value="CYSTEINE DESULFURASE"/>
    <property type="match status" value="1"/>
</dbReference>
<reference evidence="2" key="1">
    <citation type="submission" date="2019-05" db="EMBL/GenBank/DDBJ databases">
        <title>Annotation for the trematode Fasciolopsis buski.</title>
        <authorList>
            <person name="Choi Y.-J."/>
        </authorList>
    </citation>
    <scope>NUCLEOTIDE SEQUENCE</scope>
    <source>
        <strain evidence="2">HT</strain>
        <tissue evidence="2">Whole worm</tissue>
    </source>
</reference>
<keyword evidence="1" id="KW-0663">Pyridoxal phosphate</keyword>
<comment type="caution">
    <text evidence="2">The sequence shown here is derived from an EMBL/GenBank/DDBJ whole genome shotgun (WGS) entry which is preliminary data.</text>
</comment>
<name>A0A8E0S077_9TREM</name>
<evidence type="ECO:0000313" key="2">
    <source>
        <dbReference type="EMBL" id="KAA0197706.1"/>
    </source>
</evidence>
<organism evidence="2 3">
    <name type="scientific">Fasciolopsis buskii</name>
    <dbReference type="NCBI Taxonomy" id="27845"/>
    <lineage>
        <taxon>Eukaryota</taxon>
        <taxon>Metazoa</taxon>
        <taxon>Spiralia</taxon>
        <taxon>Lophotrochozoa</taxon>
        <taxon>Platyhelminthes</taxon>
        <taxon>Trematoda</taxon>
        <taxon>Digenea</taxon>
        <taxon>Plagiorchiida</taxon>
        <taxon>Echinostomata</taxon>
        <taxon>Echinostomatoidea</taxon>
        <taxon>Fasciolidae</taxon>
        <taxon>Fasciolopsis</taxon>
    </lineage>
</organism>
<protein>
    <submittedName>
        <fullName evidence="2">tRNA 2-thiocytidine biosynthesis protein ttcA</fullName>
    </submittedName>
</protein>
<dbReference type="PANTHER" id="PTHR43586:SF8">
    <property type="entry name" value="CYSTEINE DESULFURASE 1, CHLOROPLASTIC"/>
    <property type="match status" value="1"/>
</dbReference>
<dbReference type="SUPFAM" id="SSF53383">
    <property type="entry name" value="PLP-dependent transferases"/>
    <property type="match status" value="1"/>
</dbReference>
<dbReference type="OrthoDB" id="420046at2759"/>
<gene>
    <name evidence="2" type="ORF">FBUS_11367</name>
</gene>
<dbReference type="InterPro" id="IPR015424">
    <property type="entry name" value="PyrdxlP-dep_Trfase"/>
</dbReference>